<protein>
    <recommendedName>
        <fullName evidence="10">Glycosyl transferase family 2</fullName>
    </recommendedName>
</protein>
<dbReference type="InterPro" id="IPR023885">
    <property type="entry name" value="4Fe4S-binding_SPASM_dom"/>
</dbReference>
<dbReference type="InterPro" id="IPR013785">
    <property type="entry name" value="Aldolase_TIM"/>
</dbReference>
<evidence type="ECO:0000256" key="3">
    <source>
        <dbReference type="ARBA" id="ARBA00023004"/>
    </source>
</evidence>
<evidence type="ECO:0000259" key="7">
    <source>
        <dbReference type="Pfam" id="PF13186"/>
    </source>
</evidence>
<dbReference type="CDD" id="cd01335">
    <property type="entry name" value="Radical_SAM"/>
    <property type="match status" value="1"/>
</dbReference>
<dbReference type="CDD" id="cd21109">
    <property type="entry name" value="SPASM"/>
    <property type="match status" value="1"/>
</dbReference>
<evidence type="ECO:0000259" key="5">
    <source>
        <dbReference type="Pfam" id="PF00535"/>
    </source>
</evidence>
<dbReference type="Gene3D" id="3.20.20.70">
    <property type="entry name" value="Aldolase class I"/>
    <property type="match status" value="1"/>
</dbReference>
<dbReference type="InterPro" id="IPR001173">
    <property type="entry name" value="Glyco_trans_2-like"/>
</dbReference>
<name>A0A0G0MAE8_9BACT</name>
<evidence type="ECO:0000256" key="1">
    <source>
        <dbReference type="ARBA" id="ARBA00022691"/>
    </source>
</evidence>
<comment type="caution">
    <text evidence="8">The sequence shown here is derived from an EMBL/GenBank/DDBJ whole genome shotgun (WGS) entry which is preliminary data.</text>
</comment>
<organism evidence="8 9">
    <name type="scientific">Candidatus Falkowbacteria bacterium GW2011_GWE1_38_31</name>
    <dbReference type="NCBI Taxonomy" id="1618638"/>
    <lineage>
        <taxon>Bacteria</taxon>
        <taxon>Candidatus Falkowiibacteriota</taxon>
    </lineage>
</organism>
<dbReference type="InterPro" id="IPR058240">
    <property type="entry name" value="rSAM_sf"/>
</dbReference>
<dbReference type="Proteomes" id="UP000034022">
    <property type="component" value="Unassembled WGS sequence"/>
</dbReference>
<dbReference type="SFLD" id="SFLDG01067">
    <property type="entry name" value="SPASM/twitch_domain_containing"/>
    <property type="match status" value="1"/>
</dbReference>
<keyword evidence="4" id="KW-0411">Iron-sulfur</keyword>
<dbReference type="CDD" id="cd04186">
    <property type="entry name" value="GT_2_like_c"/>
    <property type="match status" value="1"/>
</dbReference>
<accession>A0A0G0MAE8</accession>
<dbReference type="SUPFAM" id="SSF53448">
    <property type="entry name" value="Nucleotide-diphospho-sugar transferases"/>
    <property type="match status" value="1"/>
</dbReference>
<dbReference type="PANTHER" id="PTHR43179:SF7">
    <property type="entry name" value="RHAMNOSYLTRANSFERASE WBBL"/>
    <property type="match status" value="1"/>
</dbReference>
<feature type="domain" description="Radical SAM core" evidence="6">
    <location>
        <begin position="299"/>
        <end position="451"/>
    </location>
</feature>
<evidence type="ECO:0000259" key="6">
    <source>
        <dbReference type="Pfam" id="PF04055"/>
    </source>
</evidence>
<evidence type="ECO:0008006" key="10">
    <source>
        <dbReference type="Google" id="ProtNLM"/>
    </source>
</evidence>
<dbReference type="SFLD" id="SFLDS00029">
    <property type="entry name" value="Radical_SAM"/>
    <property type="match status" value="1"/>
</dbReference>
<dbReference type="InterPro" id="IPR029044">
    <property type="entry name" value="Nucleotide-diphossugar_trans"/>
</dbReference>
<feature type="domain" description="4Fe4S-binding SPASM" evidence="7">
    <location>
        <begin position="529"/>
        <end position="574"/>
    </location>
</feature>
<dbReference type="SUPFAM" id="SSF102114">
    <property type="entry name" value="Radical SAM enzymes"/>
    <property type="match status" value="1"/>
</dbReference>
<evidence type="ECO:0000256" key="2">
    <source>
        <dbReference type="ARBA" id="ARBA00022723"/>
    </source>
</evidence>
<dbReference type="PANTHER" id="PTHR43179">
    <property type="entry name" value="RHAMNOSYLTRANSFERASE WBBL"/>
    <property type="match status" value="1"/>
</dbReference>
<dbReference type="GO" id="GO:0051536">
    <property type="term" value="F:iron-sulfur cluster binding"/>
    <property type="evidence" value="ECO:0007669"/>
    <property type="project" value="UniProtKB-KW"/>
</dbReference>
<dbReference type="Pfam" id="PF13186">
    <property type="entry name" value="SPASM"/>
    <property type="match status" value="1"/>
</dbReference>
<dbReference type="Pfam" id="PF04055">
    <property type="entry name" value="Radical_SAM"/>
    <property type="match status" value="1"/>
</dbReference>
<dbReference type="AlphaFoldDB" id="A0A0G0MAE8"/>
<dbReference type="InterPro" id="IPR007197">
    <property type="entry name" value="rSAM"/>
</dbReference>
<reference evidence="8 9" key="1">
    <citation type="journal article" date="2015" name="Nature">
        <title>rRNA introns, odd ribosomes, and small enigmatic genomes across a large radiation of phyla.</title>
        <authorList>
            <person name="Brown C.T."/>
            <person name="Hug L.A."/>
            <person name="Thomas B.C."/>
            <person name="Sharon I."/>
            <person name="Castelle C.J."/>
            <person name="Singh A."/>
            <person name="Wilkins M.J."/>
            <person name="Williams K.H."/>
            <person name="Banfield J.F."/>
        </authorList>
    </citation>
    <scope>NUCLEOTIDE SEQUENCE [LARGE SCALE GENOMIC DNA]</scope>
</reference>
<keyword evidence="2" id="KW-0479">Metal-binding</keyword>
<evidence type="ECO:0000313" key="8">
    <source>
        <dbReference type="EMBL" id="KKQ70719.1"/>
    </source>
</evidence>
<keyword evidence="3" id="KW-0408">Iron</keyword>
<dbReference type="Pfam" id="PF00535">
    <property type="entry name" value="Glycos_transf_2"/>
    <property type="match status" value="1"/>
</dbReference>
<dbReference type="Gene3D" id="3.90.550.10">
    <property type="entry name" value="Spore Coat Polysaccharide Biosynthesis Protein SpsA, Chain A"/>
    <property type="match status" value="1"/>
</dbReference>
<gene>
    <name evidence="8" type="ORF">US91_C0003G0049</name>
</gene>
<dbReference type="EMBL" id="LBUU01000003">
    <property type="protein sequence ID" value="KKQ70719.1"/>
    <property type="molecule type" value="Genomic_DNA"/>
</dbReference>
<dbReference type="GO" id="GO:0046872">
    <property type="term" value="F:metal ion binding"/>
    <property type="evidence" value="ECO:0007669"/>
    <property type="project" value="UniProtKB-KW"/>
</dbReference>
<proteinExistence type="predicted"/>
<evidence type="ECO:0000313" key="9">
    <source>
        <dbReference type="Proteomes" id="UP000034022"/>
    </source>
</evidence>
<evidence type="ECO:0000256" key="4">
    <source>
        <dbReference type="ARBA" id="ARBA00023014"/>
    </source>
</evidence>
<keyword evidence="1" id="KW-0949">S-adenosyl-L-methionine</keyword>
<dbReference type="GO" id="GO:0003824">
    <property type="term" value="F:catalytic activity"/>
    <property type="evidence" value="ECO:0007669"/>
    <property type="project" value="InterPro"/>
</dbReference>
<sequence length="611" mass="69085">MTGYKNMPKLSVIIINYKTPAMTEKVIRNFVLQEKDLDYEIILIDNESDGSLDSKIFQDLNLKFIQNKENIGFARAVNQGIENAQGDYVLLLNSDVLLKEKSISKMLDYLYVNSQVGVIGPRMLFPGGKPQASGGRYPNIVGEFLRLFKLYNLTNKSTLMSRREIEDNCPRQIDWLSGGCLLIRKSVIEKIGSLDEKYFLGMEDMDFCYRANQAGYGVIYYPKSEVIHYHGFSSGGTGSLMRLKYDRDGIASFLQKHFPKNQLQNKVIVLLNNIKIALKSIKNKFAQKNYRLRDATIAITYSCNSRCQMCNIWQIENPASMSECLFENLSKDLRYINLSGGEPFLHPGLVGIVHTINRVSPKAKIIISSNGLATDLIVKTMEKIRAIDPRVGIRISLDGLAATHDKIRGIPGMFRAVMKTVSGLKAIGISNLGFSFTIMNDNVSELPAIYDLSKEMEIELAIALVQNSDIYFGKKDNSLTYIAEVEKSLNYVIENELKSKSPKRWARAYYDYGLLSYAKNKERLLKSGAGFDSAFIDSAGNVFPSNLINLKIGNINSEKIDKIWNGAQANTVRNKIIREVIEESWIICTIRGEMKRNILKVGYWVIRNKFL</sequence>
<feature type="domain" description="Glycosyltransferase 2-like" evidence="5">
    <location>
        <begin position="11"/>
        <end position="191"/>
    </location>
</feature>